<reference evidence="4" key="1">
    <citation type="journal article" date="2019" name="Int. J. Syst. Evol. Microbiol.">
        <title>The Global Catalogue of Microorganisms (GCM) 10K type strain sequencing project: providing services to taxonomists for standard genome sequencing and annotation.</title>
        <authorList>
            <consortium name="The Broad Institute Genomics Platform"/>
            <consortium name="The Broad Institute Genome Sequencing Center for Infectious Disease"/>
            <person name="Wu L."/>
            <person name="Ma J."/>
        </authorList>
    </citation>
    <scope>NUCLEOTIDE SEQUENCE [LARGE SCALE GENOMIC DNA]</scope>
    <source>
        <strain evidence="4">CCUG 48884</strain>
    </source>
</reference>
<comment type="caution">
    <text evidence="3">The sequence shown here is derived from an EMBL/GenBank/DDBJ whole genome shotgun (WGS) entry which is preliminary data.</text>
</comment>
<dbReference type="InterPro" id="IPR047952">
    <property type="entry name" value="Transpos_IS4"/>
</dbReference>
<sequence>MTNATLFLPGFHLATLRRRPRSAARRLAEEKARIRQHSISELGDCFGHFIPTKTLENGPDGAFSRRRLFSKENTFWAFFSQVLDADGGCQEVVRKVQALAATRSMPVPSASTSAYCQARRKLDPVELEKILAHTADELQQQGRSRWWKDRRVVVVDGTGVSMPDTHANQQDWPQPNSQKPGCGFPQARICACFCLQTGALLSYRMGHHKSAELPLLRQQWDSFSSGDIFLGDKGFCSYYDVWQFNKRGVDSVITLARRTPVVAASAVAVLGPDDLLIQWPKPVWNKALSYSKEEWQALPEHLDLRQIKVTIDVPGMRSKSYYLITTLTDSTRYGAAELADLYRQRWDVELFFRDIKTTMGMDVLRCRTPALVKKEVLMYFIAYNAVRRLIVDAANAVESPPCRISFKASIQALRQWEPQLHQRATDASERRRLLESLRTAIGARQVTARPGRREPRCLKRRPKPFALLTAPRHQMIEVPHRGRYRANVA</sequence>
<dbReference type="PANTHER" id="PTHR37529:SF1">
    <property type="entry name" value="TRANSPOSASE INSG FOR INSERTION SEQUENCE ELEMENT IS4-RELATED"/>
    <property type="match status" value="1"/>
</dbReference>
<dbReference type="Pfam" id="PF01609">
    <property type="entry name" value="DDE_Tnp_1"/>
    <property type="match status" value="1"/>
</dbReference>
<feature type="region of interest" description="Disordered" evidence="1">
    <location>
        <begin position="159"/>
        <end position="178"/>
    </location>
</feature>
<gene>
    <name evidence="3" type="ORF">ACFQ4M_05985</name>
</gene>
<dbReference type="EMBL" id="JBHTMC010000010">
    <property type="protein sequence ID" value="MFD1263128.1"/>
    <property type="molecule type" value="Genomic_DNA"/>
</dbReference>
<dbReference type="NCBIfam" id="NF033592">
    <property type="entry name" value="transpos_IS4_1"/>
    <property type="match status" value="1"/>
</dbReference>
<evidence type="ECO:0000313" key="4">
    <source>
        <dbReference type="Proteomes" id="UP001597158"/>
    </source>
</evidence>
<dbReference type="RefSeq" id="WP_277833664.1">
    <property type="nucleotide sequence ID" value="NZ_JARQZE010000009.1"/>
</dbReference>
<feature type="domain" description="Transposase IS4-like" evidence="2">
    <location>
        <begin position="147"/>
        <end position="384"/>
    </location>
</feature>
<dbReference type="InterPro" id="IPR012337">
    <property type="entry name" value="RNaseH-like_sf"/>
</dbReference>
<keyword evidence="4" id="KW-1185">Reference proteome</keyword>
<protein>
    <submittedName>
        <fullName evidence="3">IS4 family transposase</fullName>
    </submittedName>
</protein>
<accession>A0ABW3WD22</accession>
<evidence type="ECO:0000313" key="3">
    <source>
        <dbReference type="EMBL" id="MFD1263128.1"/>
    </source>
</evidence>
<name>A0ABW3WD22_9RHOO</name>
<proteinExistence type="predicted"/>
<dbReference type="Proteomes" id="UP001597158">
    <property type="component" value="Unassembled WGS sequence"/>
</dbReference>
<dbReference type="Gene3D" id="3.90.350.10">
    <property type="entry name" value="Transposase Inhibitor Protein From Tn5, Chain A, domain 1"/>
    <property type="match status" value="1"/>
</dbReference>
<feature type="compositionally biased region" description="Polar residues" evidence="1">
    <location>
        <begin position="166"/>
        <end position="178"/>
    </location>
</feature>
<dbReference type="InterPro" id="IPR002559">
    <property type="entry name" value="Transposase_11"/>
</dbReference>
<dbReference type="SUPFAM" id="SSF53098">
    <property type="entry name" value="Ribonuclease H-like"/>
    <property type="match status" value="1"/>
</dbReference>
<organism evidence="3 4">
    <name type="scientific">Thauera mechernichensis</name>
    <dbReference type="NCBI Taxonomy" id="82788"/>
    <lineage>
        <taxon>Bacteria</taxon>
        <taxon>Pseudomonadati</taxon>
        <taxon>Pseudomonadota</taxon>
        <taxon>Betaproteobacteria</taxon>
        <taxon>Rhodocyclales</taxon>
        <taxon>Zoogloeaceae</taxon>
        <taxon>Thauera</taxon>
    </lineage>
</organism>
<dbReference type="PANTHER" id="PTHR37529">
    <property type="entry name" value="TRANSPOSASE INSG FOR INSERTION SEQUENCE ELEMENT IS4-RELATED"/>
    <property type="match status" value="1"/>
</dbReference>
<evidence type="ECO:0000256" key="1">
    <source>
        <dbReference type="SAM" id="MobiDB-lite"/>
    </source>
</evidence>
<evidence type="ECO:0000259" key="2">
    <source>
        <dbReference type="Pfam" id="PF01609"/>
    </source>
</evidence>